<dbReference type="PANTHER" id="PTHR33426:SF45">
    <property type="entry name" value="IMMUNODEFICIENCY LENTIVIRAL MATRIX N-TERMINAL DOMAIN-CONTAINING PROTEIN-RELATED"/>
    <property type="match status" value="1"/>
</dbReference>
<dbReference type="AlphaFoldDB" id="G1TEJ5"/>
<proteinExistence type="predicted"/>
<reference evidence="1" key="2">
    <citation type="submission" date="2025-08" db="UniProtKB">
        <authorList>
            <consortium name="Ensembl"/>
        </authorList>
    </citation>
    <scope>IDENTIFICATION</scope>
    <source>
        <strain evidence="1">Thorbecke</strain>
    </source>
</reference>
<protein>
    <submittedName>
        <fullName evidence="1">Uncharacterized protein</fullName>
    </submittedName>
</protein>
<dbReference type="eggNOG" id="KOG1721">
    <property type="taxonomic scope" value="Eukaryota"/>
</dbReference>
<reference evidence="1" key="3">
    <citation type="submission" date="2025-09" db="UniProtKB">
        <authorList>
            <consortium name="Ensembl"/>
        </authorList>
    </citation>
    <scope>IDENTIFICATION</scope>
    <source>
        <strain evidence="1">Thorbecke</strain>
    </source>
</reference>
<dbReference type="Ensembl" id="ENSOCUT00000017841.4">
    <property type="protein sequence ID" value="ENSOCUP00000015323.4"/>
    <property type="gene ID" value="ENSOCUG00000029639.2"/>
</dbReference>
<dbReference type="GeneTree" id="ENSGT00940000163677"/>
<accession>G1TEJ5</accession>
<keyword evidence="2" id="KW-1185">Reference proteome</keyword>
<evidence type="ECO:0000313" key="2">
    <source>
        <dbReference type="Proteomes" id="UP000001811"/>
    </source>
</evidence>
<sequence>MLGEAGTLPEGLAALAARVGLLPRVRPLMDHEHVALAEGLAALAAGVGLLAGVRPLVHDEVGAAVEGLAALAARVGLLPGVRALVRHELGAPAEGLAALVALKGPLPRVRPLVRHELVALAEGLAALAARVGPLAGVHSLMRDQLVALDEGLPALGALVGLLARVRPLVRRELVALPEGLAALAARVGPLPAVRPLVHDQHVALAEGLAALGTAVGLLAGVSPLMGHEVGAAAEGLAALAARVGLLPGVRALVRHQVGAPTEGLAALPTLKRLLVRMTPPVLSRRGARGDLSTRTPTPLPRDSLLFLAGRAAVQNLPTFLETQGFPSCADVLLPVQGHSVAKRLKAVSKPTGFIFCGRSCKLNDVNALGVSAPLTLLTQGLAVIALLVTVCNRSRMHVCVTRPVFTEMVPCRQPWEQQQTGLQPALADFGLLADSCVGNSFPLGERHFLQKSILLFPALLQRGRAITGLCTHRHPGILPRQPPCLHFTGRLFVRCALL</sequence>
<dbReference type="Proteomes" id="UP000001811">
    <property type="component" value="Unplaced"/>
</dbReference>
<name>G1TEJ5_RABIT</name>
<evidence type="ECO:0000313" key="1">
    <source>
        <dbReference type="Ensembl" id="ENSOCUP00000015323.4"/>
    </source>
</evidence>
<dbReference type="PANTHER" id="PTHR33426">
    <property type="entry name" value="C2H2-TYPE DOMAIN-CONTAINING PROTEIN"/>
    <property type="match status" value="1"/>
</dbReference>
<dbReference type="HOGENOM" id="CLU_002678_35_3_1"/>
<dbReference type="InParanoid" id="G1TEJ5"/>
<reference evidence="1 2" key="1">
    <citation type="journal article" date="2011" name="Nature">
        <title>A high-resolution map of human evolutionary constraint using 29 mammals.</title>
        <authorList>
            <person name="Lindblad-Toh K."/>
            <person name="Garber M."/>
            <person name="Zuk O."/>
            <person name="Lin M.F."/>
            <person name="Parker B.J."/>
            <person name="Washietl S."/>
            <person name="Kheradpour P."/>
            <person name="Ernst J."/>
            <person name="Jordan G."/>
            <person name="Mauceli E."/>
            <person name="Ward L.D."/>
            <person name="Lowe C.B."/>
            <person name="Holloway A.K."/>
            <person name="Clamp M."/>
            <person name="Gnerre S."/>
            <person name="Alfoldi J."/>
            <person name="Beal K."/>
            <person name="Chang J."/>
            <person name="Clawson H."/>
            <person name="Cuff J."/>
            <person name="Di Palma F."/>
            <person name="Fitzgerald S."/>
            <person name="Flicek P."/>
            <person name="Guttman M."/>
            <person name="Hubisz M.J."/>
            <person name="Jaffe D.B."/>
            <person name="Jungreis I."/>
            <person name="Kent W.J."/>
            <person name="Kostka D."/>
            <person name="Lara M."/>
            <person name="Martins A.L."/>
            <person name="Massingham T."/>
            <person name="Moltke I."/>
            <person name="Raney B.J."/>
            <person name="Rasmussen M.D."/>
            <person name="Robinson J."/>
            <person name="Stark A."/>
            <person name="Vilella A.J."/>
            <person name="Wen J."/>
            <person name="Xie X."/>
            <person name="Zody M.C."/>
            <person name="Baldwin J."/>
            <person name="Bloom T."/>
            <person name="Chin C.W."/>
            <person name="Heiman D."/>
            <person name="Nicol R."/>
            <person name="Nusbaum C."/>
            <person name="Young S."/>
            <person name="Wilkinson J."/>
            <person name="Worley K.C."/>
            <person name="Kovar C.L."/>
            <person name="Muzny D.M."/>
            <person name="Gibbs R.A."/>
            <person name="Cree A."/>
            <person name="Dihn H.H."/>
            <person name="Fowler G."/>
            <person name="Jhangiani S."/>
            <person name="Joshi V."/>
            <person name="Lee S."/>
            <person name="Lewis L.R."/>
            <person name="Nazareth L.V."/>
            <person name="Okwuonu G."/>
            <person name="Santibanez J."/>
            <person name="Warren W.C."/>
            <person name="Mardis E.R."/>
            <person name="Weinstock G.M."/>
            <person name="Wilson R.K."/>
            <person name="Delehaunty K."/>
            <person name="Dooling D."/>
            <person name="Fronik C."/>
            <person name="Fulton L."/>
            <person name="Fulton B."/>
            <person name="Graves T."/>
            <person name="Minx P."/>
            <person name="Sodergren E."/>
            <person name="Birney E."/>
            <person name="Margulies E.H."/>
            <person name="Herrero J."/>
            <person name="Green E.D."/>
            <person name="Haussler D."/>
            <person name="Siepel A."/>
            <person name="Goldman N."/>
            <person name="Pollard K.S."/>
            <person name="Pedersen J.S."/>
            <person name="Lander E.S."/>
            <person name="Kellis M."/>
        </authorList>
    </citation>
    <scope>NUCLEOTIDE SEQUENCE [LARGE SCALE GENOMIC DNA]</scope>
    <source>
        <strain evidence="2">Thorbecke</strain>
    </source>
</reference>
<organism evidence="1 2">
    <name type="scientific">Oryctolagus cuniculus</name>
    <name type="common">Rabbit</name>
    <dbReference type="NCBI Taxonomy" id="9986"/>
    <lineage>
        <taxon>Eukaryota</taxon>
        <taxon>Metazoa</taxon>
        <taxon>Chordata</taxon>
        <taxon>Craniata</taxon>
        <taxon>Vertebrata</taxon>
        <taxon>Euteleostomi</taxon>
        <taxon>Mammalia</taxon>
        <taxon>Eutheria</taxon>
        <taxon>Euarchontoglires</taxon>
        <taxon>Glires</taxon>
        <taxon>Lagomorpha</taxon>
        <taxon>Leporidae</taxon>
        <taxon>Oryctolagus</taxon>
    </lineage>
</organism>
<dbReference type="Bgee" id="ENSOCUG00000029639">
    <property type="expression patterns" value="Expressed in blood and 8 other cell types or tissues"/>
</dbReference>